<sequence>MKGFNLTEIALKNKSLVYYFIIVTFIMGIFSYEKLGRMEDPDFVIRQMVVSVAWPGASAREVEEQVTDKLEKKLQDIPGLDYLESKSYPGKAVIYVTLVEDFPKESIKSSWFNARNLVNDIKVDLPEGVVGPFFNDSFDDVFGSIYALTGDGYSYEEMRVEAERIRRTLLNLNNVKKVELIGEQPEKIYVEVETSKLAQLGISPDLIASVLKNQNAMNPAGMVETQTDDVYMRVTGQFDSVEAIQNLAIRANGKTFRLGDIATVERKYVEPAEPKMYFNGHPAIGIALSMSEGGNILKLGDDLSKTVDQISKDLPLGLELNQVSNQPKVVKNSIGEFVRTLLEAIAIVLLVSFLSLGVRTGLVVAGCIPLVIAGVFLAMYMLNISLHKVSLGALIIALGLLVDDAIIAVEMMAVKLEQGYERFEAACYAYTVTAVPMLTGTLITCAGFIPVGFSKGMSAEFTSSLFPVISIALIISWIVSVMVAPLFGYYLIRVKVHQEDKDPYQSKFYKFFRNLLTWCLRHRVLVIGCTIICFIGSIGLLKLVKQEFFPPSTRPEIIVSLTLPEGASMKATDMTANRFAAMLDGLDGIENYSYYAGEGSPRFVLTMTPELPATNFAQFIVVAKDNEAREKLIAKFQQSFSEEFSNVIGNIRLIQTGPPAEYPVMFRVSGYEHEKVREIADEVSNIMVTNDKVKEVKFNWKEKSKVMHLDLDQDKLRNLGIDAKTFSLSLQTQLSGAAIAEYYEGDKTVDIVFRMSSDARGDLSKIKDMPIYIGNRYVPLEQIAKVSYSAEDGKIARRDLKPAITLGANIIDGVTGNDVANEILQKIKGLQDNLPPGYTIESAGALESSDKSIEFMMVPIPAMIIVIITLLMFQLKRMSLMFITLMTAPLGIIGVATSMLITNQSMGFVAELGVLALSGMIIRNSVILIDQIEKHIADGEDPWHAIIDSAILRFRPIMLTAAAAILGMIPLMRSNFWGPMAVAIAGGLFCATVLTLLVLPTMYAAWFKVKEENE</sequence>
<evidence type="ECO:0000256" key="1">
    <source>
        <dbReference type="SAM" id="Phobius"/>
    </source>
</evidence>
<keyword evidence="1" id="KW-1133">Transmembrane helix</keyword>
<dbReference type="InterPro" id="IPR027463">
    <property type="entry name" value="AcrB_DN_DC_subdom"/>
</dbReference>
<dbReference type="Proteomes" id="UP001243623">
    <property type="component" value="Chromosome"/>
</dbReference>
<dbReference type="RefSeq" id="WP_147669549.1">
    <property type="nucleotide sequence ID" value="NZ_CP120678.1"/>
</dbReference>
<feature type="transmembrane region" description="Helical" evidence="1">
    <location>
        <begin position="524"/>
        <end position="544"/>
    </location>
</feature>
<dbReference type="Gene3D" id="3.30.70.1430">
    <property type="entry name" value="Multidrug efflux transporter AcrB pore domain"/>
    <property type="match status" value="2"/>
</dbReference>
<name>A0A9Y2AFC4_9FIRM</name>
<dbReference type="GO" id="GO:0042910">
    <property type="term" value="F:xenobiotic transmembrane transporter activity"/>
    <property type="evidence" value="ECO:0007669"/>
    <property type="project" value="TreeGrafter"/>
</dbReference>
<keyword evidence="3" id="KW-1185">Reference proteome</keyword>
<feature type="transmembrane region" description="Helical" evidence="1">
    <location>
        <begin position="981"/>
        <end position="1006"/>
    </location>
</feature>
<dbReference type="PANTHER" id="PTHR32063">
    <property type="match status" value="1"/>
</dbReference>
<dbReference type="Gene3D" id="3.30.2090.10">
    <property type="entry name" value="Multidrug efflux transporter AcrB TolC docking domain, DN and DC subdomains"/>
    <property type="match status" value="2"/>
</dbReference>
<keyword evidence="1" id="KW-0812">Transmembrane</keyword>
<feature type="transmembrane region" description="Helical" evidence="1">
    <location>
        <begin position="362"/>
        <end position="382"/>
    </location>
</feature>
<feature type="transmembrane region" description="Helical" evidence="1">
    <location>
        <begin position="465"/>
        <end position="492"/>
    </location>
</feature>
<dbReference type="SUPFAM" id="SSF82866">
    <property type="entry name" value="Multidrug efflux transporter AcrB transmembrane domain"/>
    <property type="match status" value="2"/>
</dbReference>
<accession>A0A9Y2AFC4</accession>
<evidence type="ECO:0000313" key="2">
    <source>
        <dbReference type="EMBL" id="WIW70585.1"/>
    </source>
</evidence>
<dbReference type="AlphaFoldDB" id="A0A9Y2AFC4"/>
<dbReference type="SUPFAM" id="SSF82714">
    <property type="entry name" value="Multidrug efflux transporter AcrB TolC docking domain, DN and DC subdomains"/>
    <property type="match status" value="2"/>
</dbReference>
<feature type="transmembrane region" description="Helical" evidence="1">
    <location>
        <begin position="389"/>
        <end position="408"/>
    </location>
</feature>
<dbReference type="GO" id="GO:0005886">
    <property type="term" value="C:plasma membrane"/>
    <property type="evidence" value="ECO:0007669"/>
    <property type="project" value="TreeGrafter"/>
</dbReference>
<feature type="transmembrane region" description="Helical" evidence="1">
    <location>
        <begin position="428"/>
        <end position="453"/>
    </location>
</feature>
<organism evidence="2 3">
    <name type="scientific">Selenobaculum gibii</name>
    <dbReference type="NCBI Taxonomy" id="3054208"/>
    <lineage>
        <taxon>Bacteria</taxon>
        <taxon>Bacillati</taxon>
        <taxon>Bacillota</taxon>
        <taxon>Negativicutes</taxon>
        <taxon>Selenomonadales</taxon>
        <taxon>Selenomonadaceae</taxon>
        <taxon>Selenobaculum</taxon>
    </lineage>
</organism>
<protein>
    <submittedName>
        <fullName evidence="2">Efflux RND transporter permease subunit</fullName>
    </submittedName>
</protein>
<dbReference type="Gene3D" id="3.30.70.1440">
    <property type="entry name" value="Multidrug efflux transporter AcrB pore domain"/>
    <property type="match status" value="1"/>
</dbReference>
<dbReference type="PANTHER" id="PTHR32063:SF18">
    <property type="entry name" value="CATION EFFLUX SYSTEM PROTEIN"/>
    <property type="match status" value="1"/>
</dbReference>
<feature type="transmembrane region" description="Helical" evidence="1">
    <location>
        <begin position="949"/>
        <end position="969"/>
    </location>
</feature>
<dbReference type="Gene3D" id="3.30.70.1320">
    <property type="entry name" value="Multidrug efflux transporter AcrB pore domain like"/>
    <property type="match status" value="1"/>
</dbReference>
<evidence type="ECO:0000313" key="3">
    <source>
        <dbReference type="Proteomes" id="UP001243623"/>
    </source>
</evidence>
<dbReference type="KEGG" id="sgbi:P3F81_11975"/>
<dbReference type="Pfam" id="PF00873">
    <property type="entry name" value="ACR_tran"/>
    <property type="match status" value="1"/>
</dbReference>
<keyword evidence="1" id="KW-0472">Membrane</keyword>
<dbReference type="Gene3D" id="1.20.1640.10">
    <property type="entry name" value="Multidrug efflux transporter AcrB transmembrane domain"/>
    <property type="match status" value="2"/>
</dbReference>
<reference evidence="2" key="1">
    <citation type="submission" date="2023-03" db="EMBL/GenBank/DDBJ databases">
        <title>Selenobaculum gbiensis gen. nov. sp. nov., a new bacterium isolated from the gut microbiota of IBD patient.</title>
        <authorList>
            <person name="Yeo S."/>
            <person name="Park H."/>
            <person name="Huh C.S."/>
        </authorList>
    </citation>
    <scope>NUCLEOTIDE SEQUENCE</scope>
    <source>
        <strain evidence="2">ICN-92133</strain>
    </source>
</reference>
<dbReference type="SUPFAM" id="SSF82693">
    <property type="entry name" value="Multidrug efflux transporter AcrB pore domain, PN1, PN2, PC1 and PC2 subdomains"/>
    <property type="match status" value="3"/>
</dbReference>
<proteinExistence type="predicted"/>
<feature type="transmembrane region" description="Helical" evidence="1">
    <location>
        <begin position="908"/>
        <end position="929"/>
    </location>
</feature>
<feature type="transmembrane region" description="Helical" evidence="1">
    <location>
        <begin position="16"/>
        <end position="32"/>
    </location>
</feature>
<dbReference type="EMBL" id="CP120678">
    <property type="protein sequence ID" value="WIW70585.1"/>
    <property type="molecule type" value="Genomic_DNA"/>
</dbReference>
<feature type="transmembrane region" description="Helical" evidence="1">
    <location>
        <begin position="879"/>
        <end position="901"/>
    </location>
</feature>
<dbReference type="InterPro" id="IPR001036">
    <property type="entry name" value="Acrflvin-R"/>
</dbReference>
<dbReference type="PRINTS" id="PR00702">
    <property type="entry name" value="ACRIFLAVINRP"/>
</dbReference>
<feature type="transmembrane region" description="Helical" evidence="1">
    <location>
        <begin position="855"/>
        <end position="873"/>
    </location>
</feature>
<gene>
    <name evidence="2" type="ORF">P3F81_11975</name>
</gene>